<dbReference type="AlphaFoldDB" id="A0AAV2TA19"/>
<evidence type="ECO:0000256" key="2">
    <source>
        <dbReference type="SAM" id="Coils"/>
    </source>
</evidence>
<evidence type="ECO:0000313" key="6">
    <source>
        <dbReference type="Proteomes" id="UP001497525"/>
    </source>
</evidence>
<sequence length="683" mass="75577">MARGERYSTSSVAILASGNDSFTSAPQGATSVPSQFCVLVFKPPGSSSTSDAEELASPPCPPSHLCPPSLCSASLLKNFLPPVMREVPQAQDATEGGEESAAMALAEEIESTVTGIKNSNGPHTSAITNLLDRIFSVPDILYNSSAILSQMPRGTYTRSLRASSPALQEIFPGLVTEIYGDAQLTGVPLESNIIQTSVTEHPNGMKPKIIDPGVKVSGGQPLVPYDGDPLDVDSSPISREECTDEGWEFATYPEPSRAITLSATLFDTVAHGESGQCRLQRKMDKHLLTLTKPPSPQKKSTKVPKRTADSDKALAKHGSPPSSSESLTGTSDNKLPLIHTINSTTYNTQSMDPIGLRAHGLTEATRKLWEKRKYFNEQMILSNERRMKLKKDLEFLRERKLKCEGIIRDNDEKRWRALQKFCTDNHLCIVRKKERHMLSAELKKAKQLYATLNEKAASLRKYENYMLDVIASLPKDYIKLADNVIAGLIMRYNTLYETNNNLRKEMEAKAEEVRVAQSDLRQLIEAHRILLFGKNSELSELYTQREKMNDLFQGAEQLLLHNHEDLLHQLANFKTVIRSINNLTAKLLRSFEPTLSGAQLFTKIQNMPITSRCTFIKDRTISIRSIISQLVTDTGALPISRCCRPELESAHAGAIPAVSASEFTLLSRLTSALSDPVQPEQKG</sequence>
<feature type="region of interest" description="Disordered" evidence="3">
    <location>
        <begin position="287"/>
        <end position="333"/>
    </location>
</feature>
<protein>
    <recommendedName>
        <fullName evidence="4">DUF4200 domain-containing protein</fullName>
    </recommendedName>
</protein>
<dbReference type="Proteomes" id="UP001497525">
    <property type="component" value="Unassembled WGS sequence"/>
</dbReference>
<reference evidence="5" key="1">
    <citation type="submission" date="2024-06" db="EMBL/GenBank/DDBJ databases">
        <authorList>
            <person name="Liu X."/>
            <person name="Lenzi L."/>
            <person name="Haldenby T S."/>
            <person name="Uol C."/>
        </authorList>
    </citation>
    <scope>NUCLEOTIDE SEQUENCE</scope>
</reference>
<evidence type="ECO:0000256" key="3">
    <source>
        <dbReference type="SAM" id="MobiDB-lite"/>
    </source>
</evidence>
<organism evidence="5 6">
    <name type="scientific">Calicophoron daubneyi</name>
    <name type="common">Rumen fluke</name>
    <name type="synonym">Paramphistomum daubneyi</name>
    <dbReference type="NCBI Taxonomy" id="300641"/>
    <lineage>
        <taxon>Eukaryota</taxon>
        <taxon>Metazoa</taxon>
        <taxon>Spiralia</taxon>
        <taxon>Lophotrochozoa</taxon>
        <taxon>Platyhelminthes</taxon>
        <taxon>Trematoda</taxon>
        <taxon>Digenea</taxon>
        <taxon>Plagiorchiida</taxon>
        <taxon>Pronocephalata</taxon>
        <taxon>Paramphistomoidea</taxon>
        <taxon>Paramphistomidae</taxon>
        <taxon>Calicophoron</taxon>
    </lineage>
</organism>
<dbReference type="PANTHER" id="PTHR21683">
    <property type="entry name" value="COILED-COIL DOMAIN-CONTAINING PROTEIN 42 LIKE-2-LIKE-RELATED"/>
    <property type="match status" value="1"/>
</dbReference>
<feature type="compositionally biased region" description="Polar residues" evidence="3">
    <location>
        <begin position="320"/>
        <end position="333"/>
    </location>
</feature>
<dbReference type="EMBL" id="CAXLJL010000145">
    <property type="protein sequence ID" value="CAL5132884.1"/>
    <property type="molecule type" value="Genomic_DNA"/>
</dbReference>
<name>A0AAV2TA19_CALDB</name>
<evidence type="ECO:0000259" key="4">
    <source>
        <dbReference type="Pfam" id="PF13863"/>
    </source>
</evidence>
<comment type="caution">
    <text evidence="5">The sequence shown here is derived from an EMBL/GenBank/DDBJ whole genome shotgun (WGS) entry which is preliminary data.</text>
</comment>
<gene>
    <name evidence="5" type="ORF">CDAUBV1_LOCUS5765</name>
</gene>
<feature type="coiled-coil region" evidence="2">
    <location>
        <begin position="492"/>
        <end position="526"/>
    </location>
</feature>
<dbReference type="GO" id="GO:0005856">
    <property type="term" value="C:cytoskeleton"/>
    <property type="evidence" value="ECO:0007669"/>
    <property type="project" value="UniProtKB-ARBA"/>
</dbReference>
<feature type="coiled-coil region" evidence="2">
    <location>
        <begin position="435"/>
        <end position="462"/>
    </location>
</feature>
<dbReference type="Pfam" id="PF13863">
    <property type="entry name" value="DUF4200"/>
    <property type="match status" value="1"/>
</dbReference>
<dbReference type="InterPro" id="IPR025252">
    <property type="entry name" value="DUF4200"/>
</dbReference>
<dbReference type="InterPro" id="IPR051147">
    <property type="entry name" value="CFAP_domain-containing"/>
</dbReference>
<dbReference type="PANTHER" id="PTHR21683:SF18">
    <property type="entry name" value="COILED-COIL DOMAIN-CONTAINING PROTEIN 42 HOMOLOG"/>
    <property type="match status" value="1"/>
</dbReference>
<keyword evidence="1 2" id="KW-0175">Coiled coil</keyword>
<proteinExistence type="predicted"/>
<evidence type="ECO:0000256" key="1">
    <source>
        <dbReference type="ARBA" id="ARBA00023054"/>
    </source>
</evidence>
<feature type="domain" description="DUF4200" evidence="4">
    <location>
        <begin position="363"/>
        <end position="470"/>
    </location>
</feature>
<accession>A0AAV2TA19</accession>
<evidence type="ECO:0000313" key="5">
    <source>
        <dbReference type="EMBL" id="CAL5132884.1"/>
    </source>
</evidence>